<dbReference type="EMBL" id="QZVS01000085">
    <property type="protein sequence ID" value="RJT88074.1"/>
    <property type="molecule type" value="Genomic_DNA"/>
</dbReference>
<feature type="region of interest" description="Disordered" evidence="1">
    <location>
        <begin position="258"/>
        <end position="285"/>
    </location>
</feature>
<gene>
    <name evidence="2" type="ORF">D6T64_11840</name>
</gene>
<proteinExistence type="predicted"/>
<reference evidence="2 3" key="1">
    <citation type="submission" date="2018-09" db="EMBL/GenBank/DDBJ databases">
        <title>Novel species of Cryobacterium.</title>
        <authorList>
            <person name="Liu Q."/>
            <person name="Xin Y.-H."/>
        </authorList>
    </citation>
    <scope>NUCLEOTIDE SEQUENCE [LARGE SCALE GENOMIC DNA]</scope>
    <source>
        <strain evidence="2 3">Hh39</strain>
    </source>
</reference>
<feature type="compositionally biased region" description="Low complexity" evidence="1">
    <location>
        <begin position="258"/>
        <end position="268"/>
    </location>
</feature>
<dbReference type="Proteomes" id="UP000272015">
    <property type="component" value="Unassembled WGS sequence"/>
</dbReference>
<comment type="caution">
    <text evidence="2">The sequence shown here is derived from an EMBL/GenBank/DDBJ whole genome shotgun (WGS) entry which is preliminary data.</text>
</comment>
<keyword evidence="3" id="KW-1185">Reference proteome</keyword>
<sequence>MSDIALPNQSRPASQGTVIEQTRAAAEVAAAVSVARNFPRAATAATEQMRELCSRLSVANRAFYEVPNRGAGMSVHIARELARIWGNLDYGVRELGRDDASGMSEMQVWAWDVEANVRSTRSFLQPHAKSLKGGKRQALTDLNDIYLNNQNTGARAVRECLFTVLPGWFMADAEAILRKTLEHGDGKPIEERRADVINAFVGLNVSQKKLETRLRAPLAKWSPSHIAELGRVYQSITQDGIPAREFFPEEAVAVMAAPAVAEPSESPADPMQRTPEEQAEDAVAS</sequence>
<dbReference type="OrthoDB" id="2936921at2"/>
<evidence type="ECO:0000256" key="1">
    <source>
        <dbReference type="SAM" id="MobiDB-lite"/>
    </source>
</evidence>
<dbReference type="AlphaFoldDB" id="A0A3A5MRR4"/>
<name>A0A3A5MRR4_9MICO</name>
<accession>A0A3A5MRR4</accession>
<evidence type="ECO:0000313" key="3">
    <source>
        <dbReference type="Proteomes" id="UP000272015"/>
    </source>
</evidence>
<organism evidence="2 3">
    <name type="scientific">Cryobacterium melibiosiphilum</name>
    <dbReference type="NCBI Taxonomy" id="995039"/>
    <lineage>
        <taxon>Bacteria</taxon>
        <taxon>Bacillati</taxon>
        <taxon>Actinomycetota</taxon>
        <taxon>Actinomycetes</taxon>
        <taxon>Micrococcales</taxon>
        <taxon>Microbacteriaceae</taxon>
        <taxon>Cryobacterium</taxon>
    </lineage>
</organism>
<protein>
    <submittedName>
        <fullName evidence="2">Uncharacterized protein</fullName>
    </submittedName>
</protein>
<dbReference type="RefSeq" id="WP_119974883.1">
    <property type="nucleotide sequence ID" value="NZ_JBHSQA010000012.1"/>
</dbReference>
<evidence type="ECO:0000313" key="2">
    <source>
        <dbReference type="EMBL" id="RJT88074.1"/>
    </source>
</evidence>